<proteinExistence type="predicted"/>
<evidence type="ECO:0000256" key="1">
    <source>
        <dbReference type="SAM" id="MobiDB-lite"/>
    </source>
</evidence>
<dbReference type="Proteomes" id="UP000078340">
    <property type="component" value="Unassembled WGS sequence"/>
</dbReference>
<evidence type="ECO:0000313" key="3">
    <source>
        <dbReference type="EMBL" id="OAQ92333.1"/>
    </source>
</evidence>
<reference evidence="2 4" key="1">
    <citation type="submission" date="2016-01" db="EMBL/GenBank/DDBJ databases">
        <title>Biosynthesis of antibiotic leucinostatins and their inhibition on Phytophthora in bio-control Purpureocillium lilacinum.</title>
        <authorList>
            <person name="Wang G."/>
            <person name="Liu Z."/>
            <person name="Lin R."/>
            <person name="Li E."/>
            <person name="Mao Z."/>
            <person name="Ling J."/>
            <person name="Yin W."/>
            <person name="Xie B."/>
        </authorList>
    </citation>
    <scope>NUCLEOTIDE SEQUENCE [LARGE SCALE GENOMIC DNA]</scope>
    <source>
        <strain evidence="2">PLBJ-1</strain>
        <strain evidence="3">PLFJ-1</strain>
    </source>
</reference>
<evidence type="ECO:0000313" key="2">
    <source>
        <dbReference type="EMBL" id="OAQ82293.1"/>
    </source>
</evidence>
<dbReference type="EMBL" id="LSBH01000003">
    <property type="protein sequence ID" value="OAQ82293.1"/>
    <property type="molecule type" value="Genomic_DNA"/>
</dbReference>
<dbReference type="EMBL" id="LSBI01000003">
    <property type="protein sequence ID" value="OAQ92333.1"/>
    <property type="molecule type" value="Genomic_DNA"/>
</dbReference>
<accession>A0A179GYC6</accession>
<dbReference type="Proteomes" id="UP000078240">
    <property type="component" value="Unassembled WGS sequence"/>
</dbReference>
<organism evidence="2 4">
    <name type="scientific">Purpureocillium lilacinum</name>
    <name type="common">Paecilomyces lilacinus</name>
    <dbReference type="NCBI Taxonomy" id="33203"/>
    <lineage>
        <taxon>Eukaryota</taxon>
        <taxon>Fungi</taxon>
        <taxon>Dikarya</taxon>
        <taxon>Ascomycota</taxon>
        <taxon>Pezizomycotina</taxon>
        <taxon>Sordariomycetes</taxon>
        <taxon>Hypocreomycetidae</taxon>
        <taxon>Hypocreales</taxon>
        <taxon>Ophiocordycipitaceae</taxon>
        <taxon>Purpureocillium</taxon>
    </lineage>
</organism>
<dbReference type="AlphaFoldDB" id="A0A179GYC6"/>
<comment type="caution">
    <text evidence="2">The sequence shown here is derived from an EMBL/GenBank/DDBJ whole genome shotgun (WGS) entry which is preliminary data.</text>
</comment>
<gene>
    <name evidence="2" type="ORF">VFPBJ_04877</name>
    <name evidence="3" type="ORF">VFPFJ_04073</name>
</gene>
<protein>
    <submittedName>
        <fullName evidence="2">Uncharacterized protein</fullName>
    </submittedName>
</protein>
<sequence length="108" mass="11176">MLSTDDLATRTAGATALRARCASPGRECASTRTRICQWPLAAARRWLGSHGGEAVAAAWQDMPFLGAAHPTLGGLFRQNGAQSRLHGGSSPMSGGKPQGQATASSDEQ</sequence>
<feature type="compositionally biased region" description="Polar residues" evidence="1">
    <location>
        <begin position="99"/>
        <end position="108"/>
    </location>
</feature>
<evidence type="ECO:0000313" key="4">
    <source>
        <dbReference type="Proteomes" id="UP000078240"/>
    </source>
</evidence>
<name>A0A179GYC6_PURLI</name>
<feature type="region of interest" description="Disordered" evidence="1">
    <location>
        <begin position="70"/>
        <end position="108"/>
    </location>
</feature>